<dbReference type="RefSeq" id="WP_051884904.1">
    <property type="nucleotide sequence ID" value="NZ_JPRO01000023.1"/>
</dbReference>
<gene>
    <name evidence="2" type="ORF">IX38_19960</name>
</gene>
<reference evidence="2 3" key="1">
    <citation type="submission" date="2014-07" db="EMBL/GenBank/DDBJ databases">
        <title>Genome of Chryseobacterium luteum DSM 18605.</title>
        <authorList>
            <person name="Stropko S.J."/>
            <person name="Pipes S.E."/>
            <person name="Newman J.D."/>
        </authorList>
    </citation>
    <scope>NUCLEOTIDE SEQUENCE [LARGE SCALE GENOMIC DNA]</scope>
    <source>
        <strain evidence="2 3">DSM 18605</strain>
    </source>
</reference>
<proteinExistence type="predicted"/>
<dbReference type="GO" id="GO:0030170">
    <property type="term" value="F:pyridoxal phosphate binding"/>
    <property type="evidence" value="ECO:0007669"/>
    <property type="project" value="InterPro"/>
</dbReference>
<accession>A0A085Z0H2</accession>
<dbReference type="AlphaFoldDB" id="A0A085Z0H2"/>
<name>A0A085Z0H2_9FLAO</name>
<dbReference type="InterPro" id="IPR029066">
    <property type="entry name" value="PLP-binding_barrel"/>
</dbReference>
<dbReference type="Gene3D" id="3.20.20.10">
    <property type="entry name" value="Alanine racemase"/>
    <property type="match status" value="1"/>
</dbReference>
<dbReference type="PANTHER" id="PTHR10146">
    <property type="entry name" value="PROLINE SYNTHETASE CO-TRANSCRIBED BACTERIAL HOMOLOG PROTEIN"/>
    <property type="match status" value="1"/>
</dbReference>
<evidence type="ECO:0000256" key="1">
    <source>
        <dbReference type="ARBA" id="ARBA00022898"/>
    </source>
</evidence>
<dbReference type="eggNOG" id="COG0325">
    <property type="taxonomic scope" value="Bacteria"/>
</dbReference>
<keyword evidence="3" id="KW-1185">Reference proteome</keyword>
<sequence>MKDILHNLKIINDRIKKACEKAGRNPGKVMLLPATKTVSAEHIRTALENGQTLIAENKVQELKEKYDELKKYPRKIIYDLIN</sequence>
<dbReference type="SUPFAM" id="SSF51419">
    <property type="entry name" value="PLP-binding barrel"/>
    <property type="match status" value="1"/>
</dbReference>
<dbReference type="STRING" id="421531.IX38_19960"/>
<dbReference type="EMBL" id="JPRO01000023">
    <property type="protein sequence ID" value="KFE97935.1"/>
    <property type="molecule type" value="Genomic_DNA"/>
</dbReference>
<organism evidence="2 3">
    <name type="scientific">Chryseobacterium luteum</name>
    <dbReference type="NCBI Taxonomy" id="421531"/>
    <lineage>
        <taxon>Bacteria</taxon>
        <taxon>Pseudomonadati</taxon>
        <taxon>Bacteroidota</taxon>
        <taxon>Flavobacteriia</taxon>
        <taxon>Flavobacteriales</taxon>
        <taxon>Weeksellaceae</taxon>
        <taxon>Chryseobacterium group</taxon>
        <taxon>Chryseobacterium</taxon>
    </lineage>
</organism>
<comment type="caution">
    <text evidence="2">The sequence shown here is derived from an EMBL/GenBank/DDBJ whole genome shotgun (WGS) entry which is preliminary data.</text>
</comment>
<evidence type="ECO:0000313" key="2">
    <source>
        <dbReference type="EMBL" id="KFE97935.1"/>
    </source>
</evidence>
<keyword evidence="1" id="KW-0663">Pyridoxal phosphate</keyword>
<evidence type="ECO:0000313" key="3">
    <source>
        <dbReference type="Proteomes" id="UP000028703"/>
    </source>
</evidence>
<dbReference type="Proteomes" id="UP000028703">
    <property type="component" value="Unassembled WGS sequence"/>
</dbReference>
<dbReference type="InterPro" id="IPR011078">
    <property type="entry name" value="PyrdxlP_homeostasis"/>
</dbReference>
<dbReference type="PANTHER" id="PTHR10146:SF14">
    <property type="entry name" value="PYRIDOXAL PHOSPHATE HOMEOSTASIS PROTEIN"/>
    <property type="match status" value="1"/>
</dbReference>
<protein>
    <recommendedName>
        <fullName evidence="4">Alanine racemase N-terminal domain-containing protein</fullName>
    </recommendedName>
</protein>
<evidence type="ECO:0008006" key="4">
    <source>
        <dbReference type="Google" id="ProtNLM"/>
    </source>
</evidence>